<organism evidence="1 2">
    <name type="scientific">Paenibacillus mesotrionivorans</name>
    <dbReference type="NCBI Taxonomy" id="3160968"/>
    <lineage>
        <taxon>Bacteria</taxon>
        <taxon>Bacillati</taxon>
        <taxon>Bacillota</taxon>
        <taxon>Bacilli</taxon>
        <taxon>Bacillales</taxon>
        <taxon>Paenibacillaceae</taxon>
        <taxon>Paenibacillus</taxon>
    </lineage>
</organism>
<keyword evidence="1" id="KW-0067">ATP-binding</keyword>
<reference evidence="1" key="1">
    <citation type="submission" date="2024-12" db="EMBL/GenBank/DDBJ databases">
        <authorList>
            <person name="Wu N."/>
        </authorList>
    </citation>
    <scope>NUCLEOTIDE SEQUENCE</scope>
    <source>
        <strain evidence="1">P15</strain>
    </source>
</reference>
<gene>
    <name evidence="1" type="ORF">ACI1P1_04195</name>
</gene>
<proteinExistence type="predicted"/>
<comment type="caution">
    <text evidence="1">The sequence shown here is derived from an EMBL/GenBank/DDBJ whole genome shotgun (WGS) entry which is preliminary data.</text>
</comment>
<evidence type="ECO:0000313" key="1">
    <source>
        <dbReference type="EMBL" id="MFM9327496.1"/>
    </source>
</evidence>
<sequence>MIEISGISKSFQREQAVKELSLTIHNASVFGLLGSNGAGKTTLLKLMAGIMKPDEGSILMEGQPVYENLVNKGRLIFVPDAPHFFPQTSLRQMADYYRSVYPGWSEERYKQLSQVFQLDEKRKLHRFSKGMQRQASFWLALSCMPEVLILDEPIDGLDPIMRRQIKNLMFQESAERGMTAVISSHNLREIEDLCDHVGMMHQGRLIIDKDLDVMKADTHKVQTAFCSADGEPELPGNLRILHSESRGSVRVYIVKGERGEIEETFRRLNPLVLDLLPLTLEEIFFYEMGDAGYEVQPILL</sequence>
<keyword evidence="2" id="KW-1185">Reference proteome</keyword>
<dbReference type="Proteomes" id="UP001631969">
    <property type="component" value="Unassembled WGS sequence"/>
</dbReference>
<keyword evidence="1" id="KW-0547">Nucleotide-binding</keyword>
<evidence type="ECO:0000313" key="2">
    <source>
        <dbReference type="Proteomes" id="UP001631969"/>
    </source>
</evidence>
<protein>
    <submittedName>
        <fullName evidence="1">ABC transporter ATP-binding protein</fullName>
    </submittedName>
</protein>
<dbReference type="EMBL" id="JBJURJ010000002">
    <property type="protein sequence ID" value="MFM9327496.1"/>
    <property type="molecule type" value="Genomic_DNA"/>
</dbReference>
<name>A0ACC7NUX8_9BACL</name>
<accession>A0ACC7NUX8</accession>